<protein>
    <submittedName>
        <fullName evidence="1">Uncharacterized protein</fullName>
    </submittedName>
</protein>
<organism evidence="1 2">
    <name type="scientific">Ktedonospora formicarum</name>
    <dbReference type="NCBI Taxonomy" id="2778364"/>
    <lineage>
        <taxon>Bacteria</taxon>
        <taxon>Bacillati</taxon>
        <taxon>Chloroflexota</taxon>
        <taxon>Ktedonobacteria</taxon>
        <taxon>Ktedonobacterales</taxon>
        <taxon>Ktedonobacteraceae</taxon>
        <taxon>Ktedonospora</taxon>
    </lineage>
</organism>
<gene>
    <name evidence="1" type="ORF">KSX_84620</name>
</gene>
<dbReference type="AlphaFoldDB" id="A0A8J3IE23"/>
<reference evidence="1" key="1">
    <citation type="submission" date="2020-10" db="EMBL/GenBank/DDBJ databases">
        <title>Taxonomic study of unclassified bacteria belonging to the class Ktedonobacteria.</title>
        <authorList>
            <person name="Yabe S."/>
            <person name="Wang C.M."/>
            <person name="Zheng Y."/>
            <person name="Sakai Y."/>
            <person name="Cavaletti L."/>
            <person name="Monciardini P."/>
            <person name="Donadio S."/>
        </authorList>
    </citation>
    <scope>NUCLEOTIDE SEQUENCE</scope>
    <source>
        <strain evidence="1">SOSP1-1</strain>
    </source>
</reference>
<comment type="caution">
    <text evidence="1">The sequence shown here is derived from an EMBL/GenBank/DDBJ whole genome shotgun (WGS) entry which is preliminary data.</text>
</comment>
<name>A0A8J3IE23_9CHLR</name>
<sequence>MNFIGEDMRPRIGHFLGNHYISLAETCTRIGHPLPKRSYQTGIDRAGASCMSCKQWQKYYQVDEATHKS</sequence>
<dbReference type="Proteomes" id="UP000612362">
    <property type="component" value="Unassembled WGS sequence"/>
</dbReference>
<accession>A0A8J3IE23</accession>
<dbReference type="EMBL" id="BNJF01000008">
    <property type="protein sequence ID" value="GHO50299.1"/>
    <property type="molecule type" value="Genomic_DNA"/>
</dbReference>
<evidence type="ECO:0000313" key="1">
    <source>
        <dbReference type="EMBL" id="GHO50299.1"/>
    </source>
</evidence>
<evidence type="ECO:0000313" key="2">
    <source>
        <dbReference type="Proteomes" id="UP000612362"/>
    </source>
</evidence>
<proteinExistence type="predicted"/>
<keyword evidence="2" id="KW-1185">Reference proteome</keyword>